<evidence type="ECO:0000313" key="3">
    <source>
        <dbReference type="Proteomes" id="UP001642540"/>
    </source>
</evidence>
<feature type="chain" id="PRO_5045202150" evidence="1">
    <location>
        <begin position="23"/>
        <end position="149"/>
    </location>
</feature>
<comment type="caution">
    <text evidence="2">The sequence shown here is derived from an EMBL/GenBank/DDBJ whole genome shotgun (WGS) entry which is preliminary data.</text>
</comment>
<accession>A0ABP1RZ52</accession>
<keyword evidence="1" id="KW-0732">Signal</keyword>
<protein>
    <submittedName>
        <fullName evidence="2">Uncharacterized protein</fullName>
    </submittedName>
</protein>
<keyword evidence="3" id="KW-1185">Reference proteome</keyword>
<reference evidence="2 3" key="1">
    <citation type="submission" date="2024-08" db="EMBL/GenBank/DDBJ databases">
        <authorList>
            <person name="Cucini C."/>
            <person name="Frati F."/>
        </authorList>
    </citation>
    <scope>NUCLEOTIDE SEQUENCE [LARGE SCALE GENOMIC DNA]</scope>
</reference>
<gene>
    <name evidence="2" type="ORF">ODALV1_LOCUS27927</name>
</gene>
<feature type="signal peptide" evidence="1">
    <location>
        <begin position="1"/>
        <end position="22"/>
    </location>
</feature>
<name>A0ABP1RZ52_9HEXA</name>
<dbReference type="EMBL" id="CAXLJM020000129">
    <property type="protein sequence ID" value="CAL8139646.1"/>
    <property type="molecule type" value="Genomic_DNA"/>
</dbReference>
<organism evidence="2 3">
    <name type="scientific">Orchesella dallaii</name>
    <dbReference type="NCBI Taxonomy" id="48710"/>
    <lineage>
        <taxon>Eukaryota</taxon>
        <taxon>Metazoa</taxon>
        <taxon>Ecdysozoa</taxon>
        <taxon>Arthropoda</taxon>
        <taxon>Hexapoda</taxon>
        <taxon>Collembola</taxon>
        <taxon>Entomobryomorpha</taxon>
        <taxon>Entomobryoidea</taxon>
        <taxon>Orchesellidae</taxon>
        <taxon>Orchesellinae</taxon>
        <taxon>Orchesella</taxon>
    </lineage>
</organism>
<dbReference type="Proteomes" id="UP001642540">
    <property type="component" value="Unassembled WGS sequence"/>
</dbReference>
<proteinExistence type="predicted"/>
<evidence type="ECO:0000256" key="1">
    <source>
        <dbReference type="SAM" id="SignalP"/>
    </source>
</evidence>
<evidence type="ECO:0000313" key="2">
    <source>
        <dbReference type="EMBL" id="CAL8139646.1"/>
    </source>
</evidence>
<sequence>MFRYSLIVTVVCLGFFFESGNGLKCITCDDCAASEGTSQNCDTSIYQMVPDQKKMACSFESLLSGKIRKRCTLIRVSPSGAANSKIHCYNSPLNPAQQDCVCFCDDCNKDKPDPSKKEPCDNSGYGVRNELKNFIGIMSMFLGLLVLLF</sequence>